<feature type="domain" description="Methyltransferase type 11" evidence="3">
    <location>
        <begin position="92"/>
        <end position="192"/>
    </location>
</feature>
<dbReference type="PANTHER" id="PTHR44068:SF11">
    <property type="entry name" value="GERANYL DIPHOSPHATE 2-C-METHYLTRANSFERASE"/>
    <property type="match status" value="1"/>
</dbReference>
<dbReference type="Gene3D" id="3.40.50.150">
    <property type="entry name" value="Vaccinia Virus protein VP39"/>
    <property type="match status" value="1"/>
</dbReference>
<dbReference type="Pfam" id="PF08241">
    <property type="entry name" value="Methyltransf_11"/>
    <property type="match status" value="1"/>
</dbReference>
<keyword evidence="5" id="KW-1185">Reference proteome</keyword>
<evidence type="ECO:0000256" key="1">
    <source>
        <dbReference type="ARBA" id="ARBA00022679"/>
    </source>
</evidence>
<dbReference type="GO" id="GO:0008757">
    <property type="term" value="F:S-adenosylmethionine-dependent methyltransferase activity"/>
    <property type="evidence" value="ECO:0007669"/>
    <property type="project" value="InterPro"/>
</dbReference>
<dbReference type="GeneID" id="14375953"/>
<proteinExistence type="predicted"/>
<gene>
    <name evidence="4" type="ordered locus">Halru_0646</name>
</gene>
<accession>L0I8Z1</accession>
<dbReference type="InterPro" id="IPR013216">
    <property type="entry name" value="Methyltransf_11"/>
</dbReference>
<sequence length="309" mass="34182">MTGRPFVPDGASRGSDHRDRADRLSAQFGNSEQRNDVWRALDLVLPTDAYLNMGYSRAWQTHLIGAPQRRLVERALSELSSLDPHWHERRVLDLGCGRGGATRDVAARYAADIVGVDLVPDNVAIARRHSTSDDAEPTAVPSFVAGDATHLPFDRDAFGACLSLDAIVYEPEKERLFGELARVIAPRGVCVVSDLLAVPGVVDERALARFQDAWDMPPLWTRHAYREAIESADLSVPLITDISAYSVRRFRAWTRRFLVVADGPLGRLLKRTLVHLGTDAETVVEQVRAAHDALPALRHVLVPIYGSEK</sequence>
<keyword evidence="4" id="KW-0830">Ubiquinone</keyword>
<organism evidence="4 5">
    <name type="scientific">Halovivax ruber (strain DSM 18193 / JCM 13892 / XH-70)</name>
    <dbReference type="NCBI Taxonomy" id="797302"/>
    <lineage>
        <taxon>Archaea</taxon>
        <taxon>Methanobacteriati</taxon>
        <taxon>Methanobacteriota</taxon>
        <taxon>Stenosarchaea group</taxon>
        <taxon>Halobacteria</taxon>
        <taxon>Halobacteriales</taxon>
        <taxon>Natrialbaceae</taxon>
        <taxon>Halovivax</taxon>
    </lineage>
</organism>
<dbReference type="eggNOG" id="arCOG01792">
    <property type="taxonomic scope" value="Archaea"/>
</dbReference>
<name>L0I8Z1_HALRX</name>
<protein>
    <submittedName>
        <fullName evidence="4">Methylase involved in ubiquinone/menaquinone biosynthesis</fullName>
    </submittedName>
</protein>
<dbReference type="AlphaFoldDB" id="L0I8Z1"/>
<dbReference type="EMBL" id="CP003050">
    <property type="protein sequence ID" value="AGB15273.1"/>
    <property type="molecule type" value="Genomic_DNA"/>
</dbReference>
<evidence type="ECO:0000259" key="3">
    <source>
        <dbReference type="Pfam" id="PF08241"/>
    </source>
</evidence>
<dbReference type="HOGENOM" id="CLU_942008_0_0_2"/>
<keyword evidence="4" id="KW-0489">Methyltransferase</keyword>
<dbReference type="GO" id="GO:0032259">
    <property type="term" value="P:methylation"/>
    <property type="evidence" value="ECO:0007669"/>
    <property type="project" value="UniProtKB-KW"/>
</dbReference>
<reference evidence="4" key="1">
    <citation type="submission" date="2011-09" db="EMBL/GenBank/DDBJ databases">
        <title>Complete sequence of Halovivax ruber XH-70.</title>
        <authorList>
            <consortium name="US DOE Joint Genome Institute"/>
            <person name="Lucas S."/>
            <person name="Han J."/>
            <person name="Lapidus A."/>
            <person name="Cheng J.-F."/>
            <person name="Goodwin L."/>
            <person name="Pitluck S."/>
            <person name="Peters L."/>
            <person name="Mikhailova N."/>
            <person name="Davenport K."/>
            <person name="Detter J.C."/>
            <person name="Han C."/>
            <person name="Tapia R."/>
            <person name="Land M."/>
            <person name="Hauser L."/>
            <person name="Kyrpides N."/>
            <person name="Ivanova N."/>
            <person name="Pagani I."/>
            <person name="Sproer C."/>
            <person name="Anderson I."/>
            <person name="Woyke T."/>
        </authorList>
    </citation>
    <scope>NUCLEOTIDE SEQUENCE</scope>
    <source>
        <strain evidence="4">XH-70</strain>
    </source>
</reference>
<dbReference type="InterPro" id="IPR029063">
    <property type="entry name" value="SAM-dependent_MTases_sf"/>
</dbReference>
<dbReference type="PANTHER" id="PTHR44068">
    <property type="entry name" value="ZGC:194242"/>
    <property type="match status" value="1"/>
</dbReference>
<evidence type="ECO:0000313" key="5">
    <source>
        <dbReference type="Proteomes" id="UP000010846"/>
    </source>
</evidence>
<dbReference type="InterPro" id="IPR050447">
    <property type="entry name" value="Erg6_SMT_methyltransf"/>
</dbReference>
<dbReference type="KEGG" id="hru:Halru_0646"/>
<feature type="region of interest" description="Disordered" evidence="2">
    <location>
        <begin position="1"/>
        <end position="20"/>
    </location>
</feature>
<evidence type="ECO:0000256" key="2">
    <source>
        <dbReference type="SAM" id="MobiDB-lite"/>
    </source>
</evidence>
<dbReference type="STRING" id="797302.Halru_0646"/>
<dbReference type="CDD" id="cd02440">
    <property type="entry name" value="AdoMet_MTases"/>
    <property type="match status" value="1"/>
</dbReference>
<dbReference type="Proteomes" id="UP000010846">
    <property type="component" value="Chromosome"/>
</dbReference>
<keyword evidence="1" id="KW-0808">Transferase</keyword>
<dbReference type="SUPFAM" id="SSF53335">
    <property type="entry name" value="S-adenosyl-L-methionine-dependent methyltransferases"/>
    <property type="match status" value="1"/>
</dbReference>
<dbReference type="OrthoDB" id="8915at2157"/>
<dbReference type="RefSeq" id="WP_015299953.1">
    <property type="nucleotide sequence ID" value="NC_019964.1"/>
</dbReference>
<evidence type="ECO:0000313" key="4">
    <source>
        <dbReference type="EMBL" id="AGB15273.1"/>
    </source>
</evidence>